<dbReference type="EnsemblPlants" id="AUR62023281-RA">
    <property type="protein sequence ID" value="AUR62023281-RA:cds"/>
    <property type="gene ID" value="AUR62023281"/>
</dbReference>
<evidence type="ECO:0000259" key="9">
    <source>
        <dbReference type="Pfam" id="PF14380"/>
    </source>
</evidence>
<reference evidence="10" key="2">
    <citation type="submission" date="2021-03" db="UniProtKB">
        <authorList>
            <consortium name="EnsemblPlants"/>
        </authorList>
    </citation>
    <scope>IDENTIFICATION</scope>
</reference>
<dbReference type="Proteomes" id="UP000596660">
    <property type="component" value="Unplaced"/>
</dbReference>
<proteinExistence type="predicted"/>
<dbReference type="PANTHER" id="PTHR33138">
    <property type="entry name" value="OS01G0690200 PROTEIN"/>
    <property type="match status" value="1"/>
</dbReference>
<dbReference type="EC" id="2.7.11.1" evidence="2"/>
<reference evidence="10" key="1">
    <citation type="journal article" date="2017" name="Nature">
        <title>The genome of Chenopodium quinoa.</title>
        <authorList>
            <person name="Jarvis D.E."/>
            <person name="Ho Y.S."/>
            <person name="Lightfoot D.J."/>
            <person name="Schmoeckel S.M."/>
            <person name="Li B."/>
            <person name="Borm T.J.A."/>
            <person name="Ohyanagi H."/>
            <person name="Mineta K."/>
            <person name="Michell C.T."/>
            <person name="Saber N."/>
            <person name="Kharbatia N.M."/>
            <person name="Rupper R.R."/>
            <person name="Sharp A.R."/>
            <person name="Dally N."/>
            <person name="Boughton B.A."/>
            <person name="Woo Y.H."/>
            <person name="Gao G."/>
            <person name="Schijlen E.G.W.M."/>
            <person name="Guo X."/>
            <person name="Momin A.A."/>
            <person name="Negrao S."/>
            <person name="Al-Babili S."/>
            <person name="Gehring C."/>
            <person name="Roessner U."/>
            <person name="Jung C."/>
            <person name="Murphy K."/>
            <person name="Arold S.T."/>
            <person name="Gojobori T."/>
            <person name="van der Linden C.G."/>
            <person name="van Loo E.N."/>
            <person name="Jellen E.N."/>
            <person name="Maughan P.J."/>
            <person name="Tester M."/>
        </authorList>
    </citation>
    <scope>NUCLEOTIDE SEQUENCE [LARGE SCALE GENOMIC DNA]</scope>
    <source>
        <strain evidence="10">cv. PI 614886</strain>
    </source>
</reference>
<feature type="domain" description="Wall-associated receptor kinase C-terminal" evidence="9">
    <location>
        <begin position="168"/>
        <end position="247"/>
    </location>
</feature>
<protein>
    <recommendedName>
        <fullName evidence="2">non-specific serine/threonine protein kinase</fullName>
        <ecNumber evidence="2">2.7.11.1</ecNumber>
    </recommendedName>
</protein>
<dbReference type="GO" id="GO:0016020">
    <property type="term" value="C:membrane"/>
    <property type="evidence" value="ECO:0007669"/>
    <property type="project" value="UniProtKB-SubCell"/>
</dbReference>
<keyword evidence="4" id="KW-0325">Glycoprotein</keyword>
<dbReference type="OMA" id="YDWSKNC"/>
<dbReference type="PANTHER" id="PTHR33138:SF72">
    <property type="entry name" value="WALL-ASSOCIATED RECEPTOR KINASE CARBOXY-TERMINAL PROTEIN"/>
    <property type="match status" value="1"/>
</dbReference>
<evidence type="ECO:0000256" key="2">
    <source>
        <dbReference type="ARBA" id="ARBA00012513"/>
    </source>
</evidence>
<dbReference type="InterPro" id="IPR032872">
    <property type="entry name" value="WAK_assoc_C"/>
</dbReference>
<dbReference type="InterPro" id="IPR025287">
    <property type="entry name" value="WAK_GUB"/>
</dbReference>
<feature type="domain" description="Wall-associated receptor kinase galacturonan-binding" evidence="8">
    <location>
        <begin position="35"/>
        <end position="104"/>
    </location>
</feature>
<feature type="domain" description="Wall-associated receptor kinase galacturonan-binding" evidence="8">
    <location>
        <begin position="256"/>
        <end position="309"/>
    </location>
</feature>
<evidence type="ECO:0000256" key="6">
    <source>
        <dbReference type="ARBA" id="ARBA00048679"/>
    </source>
</evidence>
<comment type="catalytic activity">
    <reaction evidence="5">
        <text>L-threonyl-[protein] + ATP = O-phospho-L-threonyl-[protein] + ADP + H(+)</text>
        <dbReference type="Rhea" id="RHEA:46608"/>
        <dbReference type="Rhea" id="RHEA-COMP:11060"/>
        <dbReference type="Rhea" id="RHEA-COMP:11605"/>
        <dbReference type="ChEBI" id="CHEBI:15378"/>
        <dbReference type="ChEBI" id="CHEBI:30013"/>
        <dbReference type="ChEBI" id="CHEBI:30616"/>
        <dbReference type="ChEBI" id="CHEBI:61977"/>
        <dbReference type="ChEBI" id="CHEBI:456216"/>
        <dbReference type="EC" id="2.7.11.1"/>
    </reaction>
</comment>
<dbReference type="Pfam" id="PF14380">
    <property type="entry name" value="WAK_assoc"/>
    <property type="match status" value="2"/>
</dbReference>
<dbReference type="GO" id="GO:0030247">
    <property type="term" value="F:polysaccharide binding"/>
    <property type="evidence" value="ECO:0007669"/>
    <property type="project" value="InterPro"/>
</dbReference>
<comment type="subcellular location">
    <subcellularLocation>
        <location evidence="1">Membrane</location>
        <topology evidence="1">Single-pass membrane protein</topology>
    </subcellularLocation>
</comment>
<dbReference type="Gramene" id="AUR62023281-RA">
    <property type="protein sequence ID" value="AUR62023281-RA:cds"/>
    <property type="gene ID" value="AUR62023281"/>
</dbReference>
<sequence>MKLSFPSCCFYILIIFPLIRPLKFIDANGVKYEECKRTIECGNISLGYPFYDDQYRPAYCGHPGFKVSCSDENNMPEISLKTSSPEKYYLLHVSLDSHTISVAREDYWDGVCPPNLSDTSLNYSLFSYTTANENVTLFYECSNEYPASRNQFSCTNTNNGMGYFMTEVLESYLGHIPPGLCRSNVSVPVYRSVAANITDMSSLHAALQSGFELEWIANDDLCDDCRGSSGECGYNTNLSRFTCYCADDVHNFRCDGYPFYDDDTRPDYCGYPGYKLNCSNEYGEISVTQSSEKYLLLRMDPSSHTIDVAPKDFWNTPCPDNLFNTTLNYSLYKYTDEVANFTFYYDCPTSIPVIPSLGSASPFTCPNINDNHPGVYFKIGDDYISQIPCQSKIIAPLFNQSVDILRDKDSVKRAFEKGFNLEWIADNDNCDECREKRGGECGYDFSQRNFTCYPNDSMNPFLFIWLY</sequence>
<keyword evidence="3 7" id="KW-0732">Signal</keyword>
<feature type="domain" description="Wall-associated receptor kinase C-terminal" evidence="9">
    <location>
        <begin position="386"/>
        <end position="456"/>
    </location>
</feature>
<comment type="catalytic activity">
    <reaction evidence="6">
        <text>L-seryl-[protein] + ATP = O-phospho-L-seryl-[protein] + ADP + H(+)</text>
        <dbReference type="Rhea" id="RHEA:17989"/>
        <dbReference type="Rhea" id="RHEA-COMP:9863"/>
        <dbReference type="Rhea" id="RHEA-COMP:11604"/>
        <dbReference type="ChEBI" id="CHEBI:15378"/>
        <dbReference type="ChEBI" id="CHEBI:29999"/>
        <dbReference type="ChEBI" id="CHEBI:30616"/>
        <dbReference type="ChEBI" id="CHEBI:83421"/>
        <dbReference type="ChEBI" id="CHEBI:456216"/>
        <dbReference type="EC" id="2.7.11.1"/>
    </reaction>
</comment>
<evidence type="ECO:0000256" key="5">
    <source>
        <dbReference type="ARBA" id="ARBA00047899"/>
    </source>
</evidence>
<dbReference type="Pfam" id="PF13947">
    <property type="entry name" value="GUB_WAK_bind"/>
    <property type="match status" value="2"/>
</dbReference>
<keyword evidence="11" id="KW-1185">Reference proteome</keyword>
<accession>A0A803M4A8</accession>
<evidence type="ECO:0000256" key="4">
    <source>
        <dbReference type="ARBA" id="ARBA00023180"/>
    </source>
</evidence>
<feature type="chain" id="PRO_5030898051" description="non-specific serine/threonine protein kinase" evidence="7">
    <location>
        <begin position="22"/>
        <end position="467"/>
    </location>
</feature>
<evidence type="ECO:0000313" key="10">
    <source>
        <dbReference type="EnsemblPlants" id="AUR62023281-RA:cds"/>
    </source>
</evidence>
<feature type="signal peptide" evidence="7">
    <location>
        <begin position="1"/>
        <end position="21"/>
    </location>
</feature>
<evidence type="ECO:0000256" key="1">
    <source>
        <dbReference type="ARBA" id="ARBA00004167"/>
    </source>
</evidence>
<dbReference type="AlphaFoldDB" id="A0A803M4A8"/>
<evidence type="ECO:0000259" key="8">
    <source>
        <dbReference type="Pfam" id="PF13947"/>
    </source>
</evidence>
<evidence type="ECO:0000313" key="11">
    <source>
        <dbReference type="Proteomes" id="UP000596660"/>
    </source>
</evidence>
<organism evidence="10 11">
    <name type="scientific">Chenopodium quinoa</name>
    <name type="common">Quinoa</name>
    <dbReference type="NCBI Taxonomy" id="63459"/>
    <lineage>
        <taxon>Eukaryota</taxon>
        <taxon>Viridiplantae</taxon>
        <taxon>Streptophyta</taxon>
        <taxon>Embryophyta</taxon>
        <taxon>Tracheophyta</taxon>
        <taxon>Spermatophyta</taxon>
        <taxon>Magnoliopsida</taxon>
        <taxon>eudicotyledons</taxon>
        <taxon>Gunneridae</taxon>
        <taxon>Pentapetalae</taxon>
        <taxon>Caryophyllales</taxon>
        <taxon>Chenopodiaceae</taxon>
        <taxon>Chenopodioideae</taxon>
        <taxon>Atripliceae</taxon>
        <taxon>Chenopodium</taxon>
    </lineage>
</organism>
<name>A0A803M4A8_CHEQI</name>
<dbReference type="GO" id="GO:0004674">
    <property type="term" value="F:protein serine/threonine kinase activity"/>
    <property type="evidence" value="ECO:0007669"/>
    <property type="project" value="UniProtKB-EC"/>
</dbReference>
<evidence type="ECO:0000256" key="3">
    <source>
        <dbReference type="ARBA" id="ARBA00022729"/>
    </source>
</evidence>
<evidence type="ECO:0000256" key="7">
    <source>
        <dbReference type="SAM" id="SignalP"/>
    </source>
</evidence>